<evidence type="ECO:0000313" key="2">
    <source>
        <dbReference type="Proteomes" id="UP001165960"/>
    </source>
</evidence>
<comment type="caution">
    <text evidence="1">The sequence shown here is derived from an EMBL/GenBank/DDBJ whole genome shotgun (WGS) entry which is preliminary data.</text>
</comment>
<dbReference type="Proteomes" id="UP001165960">
    <property type="component" value="Unassembled WGS sequence"/>
</dbReference>
<organism evidence="1 2">
    <name type="scientific">Entomophthora muscae</name>
    <dbReference type="NCBI Taxonomy" id="34485"/>
    <lineage>
        <taxon>Eukaryota</taxon>
        <taxon>Fungi</taxon>
        <taxon>Fungi incertae sedis</taxon>
        <taxon>Zoopagomycota</taxon>
        <taxon>Entomophthoromycotina</taxon>
        <taxon>Entomophthoromycetes</taxon>
        <taxon>Entomophthorales</taxon>
        <taxon>Entomophthoraceae</taxon>
        <taxon>Entomophthora</taxon>
    </lineage>
</organism>
<dbReference type="EMBL" id="QTSX02002267">
    <property type="protein sequence ID" value="KAJ9076557.1"/>
    <property type="molecule type" value="Genomic_DNA"/>
</dbReference>
<accession>A0ACC2TPX9</accession>
<protein>
    <submittedName>
        <fullName evidence="1">Uncharacterized protein</fullName>
    </submittedName>
</protein>
<keyword evidence="2" id="KW-1185">Reference proteome</keyword>
<name>A0ACC2TPX9_9FUNG</name>
<sequence length="262" mass="29909">MVKKAGKGGVSTDYPQALVIQNGVSSSIGYDMEMFVKACDYCVYPGTYGEDKGSIDMVEIIIHEMGHGLGFISNLANSGLCGSGGPSIWYSFVENYSFAYIKESLFDAHLYTKEESLHEMFEKLHSTRRYRQPLEMQFVCSHETVHALKRLLATPDSIYFKTTKGSRVFVETNENVEVSRVSHTNWGKYYTTLDFLMVPFAFLHGHVLKEFTRPEDWRTAPFGKLTLEVFETLGYTVNLNPDPNRSQLAFYLQMKKHLFNHS</sequence>
<reference evidence="1" key="1">
    <citation type="submission" date="2022-04" db="EMBL/GenBank/DDBJ databases">
        <title>Genome of the entomopathogenic fungus Entomophthora muscae.</title>
        <authorList>
            <person name="Elya C."/>
            <person name="Lovett B.R."/>
            <person name="Lee E."/>
            <person name="Macias A.M."/>
            <person name="Hajek A.E."/>
            <person name="De Bivort B.L."/>
            <person name="Kasson M.T."/>
            <person name="De Fine Licht H.H."/>
            <person name="Stajich J.E."/>
        </authorList>
    </citation>
    <scope>NUCLEOTIDE SEQUENCE</scope>
    <source>
        <strain evidence="1">Berkeley</strain>
    </source>
</reference>
<gene>
    <name evidence="1" type="ORF">DSO57_1024975</name>
</gene>
<evidence type="ECO:0000313" key="1">
    <source>
        <dbReference type="EMBL" id="KAJ9076557.1"/>
    </source>
</evidence>
<proteinExistence type="predicted"/>